<gene>
    <name evidence="2" type="ORF">HNQ96_003587</name>
    <name evidence="3" type="ORF">IHE39_16010</name>
</gene>
<dbReference type="Pfam" id="PF06568">
    <property type="entry name" value="YjiS-like"/>
    <property type="match status" value="1"/>
</dbReference>
<proteinExistence type="predicted"/>
<reference evidence="2 4" key="1">
    <citation type="submission" date="2020-08" db="EMBL/GenBank/DDBJ databases">
        <title>Genomic Encyclopedia of Type Strains, Phase IV (KMG-IV): sequencing the most valuable type-strain genomes for metagenomic binning, comparative biology and taxonomic classification.</title>
        <authorList>
            <person name="Goeker M."/>
        </authorList>
    </citation>
    <scope>NUCLEOTIDE SEQUENCE [LARGE SCALE GENOMIC DNA]</scope>
    <source>
        <strain evidence="2 4">DSM 17454</strain>
    </source>
</reference>
<dbReference type="Proteomes" id="UP000532373">
    <property type="component" value="Unassembled WGS sequence"/>
</dbReference>
<dbReference type="AlphaFoldDB" id="A0A8E2BCL6"/>
<sequence>MTTKTERATAPERLPLGAFGRVLRLLAGGYDRHLQRLDLSELTDEQLDDIGISRRDAERESAKPFWR</sequence>
<dbReference type="InterPro" id="IPR009506">
    <property type="entry name" value="YjiS-like"/>
</dbReference>
<dbReference type="EMBL" id="JACHGI010000006">
    <property type="protein sequence ID" value="MBB6467706.1"/>
    <property type="molecule type" value="Genomic_DNA"/>
</dbReference>
<organism evidence="2 4">
    <name type="scientific">Aminobacter carboxidus</name>
    <dbReference type="NCBI Taxonomy" id="376165"/>
    <lineage>
        <taxon>Bacteria</taxon>
        <taxon>Pseudomonadati</taxon>
        <taxon>Pseudomonadota</taxon>
        <taxon>Alphaproteobacteria</taxon>
        <taxon>Hyphomicrobiales</taxon>
        <taxon>Phyllobacteriaceae</taxon>
        <taxon>Aminobacter</taxon>
    </lineage>
</organism>
<keyword evidence="5" id="KW-1185">Reference proteome</keyword>
<evidence type="ECO:0000313" key="5">
    <source>
        <dbReference type="Proteomes" id="UP000598227"/>
    </source>
</evidence>
<name>A0A8E2BCL6_9HYPH</name>
<dbReference type="EMBL" id="JACZEP010000004">
    <property type="protein sequence ID" value="MBE1205802.1"/>
    <property type="molecule type" value="Genomic_DNA"/>
</dbReference>
<evidence type="ECO:0000313" key="3">
    <source>
        <dbReference type="EMBL" id="MBE1205802.1"/>
    </source>
</evidence>
<reference evidence="3 5" key="2">
    <citation type="submission" date="2020-09" db="EMBL/GenBank/DDBJ databases">
        <title>Draft Genome Sequence of Aminobacter carboxidus type strain DSM 1086, a soil Gram-negative carboxydobacterium.</title>
        <authorList>
            <person name="Turrini P."/>
            <person name="Tescari M."/>
            <person name="Artuso I."/>
            <person name="Lugli G.A."/>
            <person name="Frangipani E."/>
            <person name="Ventura M."/>
            <person name="Visca P."/>
        </authorList>
    </citation>
    <scope>NUCLEOTIDE SEQUENCE [LARGE SCALE GENOMIC DNA]</scope>
    <source>
        <strain evidence="3 5">DSM 1086</strain>
    </source>
</reference>
<dbReference type="RefSeq" id="WP_184770087.1">
    <property type="nucleotide sequence ID" value="NZ_JACHGI010000006.1"/>
</dbReference>
<comment type="caution">
    <text evidence="2">The sequence shown here is derived from an EMBL/GenBank/DDBJ whole genome shotgun (WGS) entry which is preliminary data.</text>
</comment>
<evidence type="ECO:0000313" key="2">
    <source>
        <dbReference type="EMBL" id="MBB6467706.1"/>
    </source>
</evidence>
<dbReference type="Proteomes" id="UP000598227">
    <property type="component" value="Unassembled WGS sequence"/>
</dbReference>
<protein>
    <submittedName>
        <fullName evidence="3">DUF1127 domain-containing protein</fullName>
    </submittedName>
</protein>
<feature type="domain" description="YjiS-like" evidence="1">
    <location>
        <begin position="23"/>
        <end position="58"/>
    </location>
</feature>
<evidence type="ECO:0000259" key="1">
    <source>
        <dbReference type="Pfam" id="PF06568"/>
    </source>
</evidence>
<accession>A0A8E2BCL6</accession>
<evidence type="ECO:0000313" key="4">
    <source>
        <dbReference type="Proteomes" id="UP000532373"/>
    </source>
</evidence>